<dbReference type="Gene3D" id="2.40.30.10">
    <property type="entry name" value="Translation factors"/>
    <property type="match status" value="1"/>
</dbReference>
<dbReference type="InterPro" id="IPR007037">
    <property type="entry name" value="SIP_rossman_dom"/>
</dbReference>
<protein>
    <submittedName>
        <fullName evidence="3">Siderophore-interacting protein</fullName>
    </submittedName>
</protein>
<dbReference type="PANTHER" id="PTHR30157">
    <property type="entry name" value="FERRIC REDUCTASE, NADPH-DEPENDENT"/>
    <property type="match status" value="1"/>
</dbReference>
<evidence type="ECO:0000256" key="1">
    <source>
        <dbReference type="SAM" id="MobiDB-lite"/>
    </source>
</evidence>
<proteinExistence type="predicted"/>
<keyword evidence="4" id="KW-1185">Reference proteome</keyword>
<dbReference type="PANTHER" id="PTHR30157:SF0">
    <property type="entry name" value="NADPH-DEPENDENT FERRIC-CHELATE REDUCTASE"/>
    <property type="match status" value="1"/>
</dbReference>
<sequence length="280" mass="29492">MTASPGDSPATTSSTTSAAVPRLSSSAVAAREREVVRHETSLRSLTVTAVRDLTSSVRRVTLVGPELAGFASAGPEDHLKVLFPAAPGQRIMRDYTPAAHRITDDGTDELDIDFVVHGDTGPASAWAAGAKPGDTLAVGGPRGSRLAPRGYTRYVLLSDESAAPALARWIAAVRDEGAVTAFVQSTDPRILDYPFPTGPGVTVTPIAPGAEAALAAFEDAAPDADTFVWAAGEATALVPIRRWLRERGLDKNQAKVDGYWRIGVAELDHHAPLDPENPED</sequence>
<name>A0A2V1HLU4_9MICO</name>
<dbReference type="InterPro" id="IPR039261">
    <property type="entry name" value="FNR_nucleotide-bd"/>
</dbReference>
<evidence type="ECO:0000313" key="4">
    <source>
        <dbReference type="Proteomes" id="UP000244893"/>
    </source>
</evidence>
<dbReference type="AlphaFoldDB" id="A0A2V1HLU4"/>
<dbReference type="RefSeq" id="WP_116757578.1">
    <property type="nucleotide sequence ID" value="NZ_JBHUEX010000001.1"/>
</dbReference>
<feature type="domain" description="FAD-binding FR-type" evidence="2">
    <location>
        <begin position="40"/>
        <end position="148"/>
    </location>
</feature>
<evidence type="ECO:0000259" key="2">
    <source>
        <dbReference type="PROSITE" id="PS51384"/>
    </source>
</evidence>
<comment type="caution">
    <text evidence="3">The sequence shown here is derived from an EMBL/GenBank/DDBJ whole genome shotgun (WGS) entry which is preliminary data.</text>
</comment>
<accession>A0A2V1HLU4</accession>
<dbReference type="Gene3D" id="3.40.50.80">
    <property type="entry name" value="Nucleotide-binding domain of ferredoxin-NADP reductase (FNR) module"/>
    <property type="match status" value="1"/>
</dbReference>
<gene>
    <name evidence="3" type="ORF">DDQ50_14895</name>
</gene>
<dbReference type="CDD" id="cd06193">
    <property type="entry name" value="siderophore_interacting"/>
    <property type="match status" value="1"/>
</dbReference>
<dbReference type="GO" id="GO:0051537">
    <property type="term" value="F:2 iron, 2 sulfur cluster binding"/>
    <property type="evidence" value="ECO:0007669"/>
    <property type="project" value="UniProtKB-KW"/>
</dbReference>
<dbReference type="GO" id="GO:0016491">
    <property type="term" value="F:oxidoreductase activity"/>
    <property type="evidence" value="ECO:0007669"/>
    <property type="project" value="InterPro"/>
</dbReference>
<dbReference type="InterPro" id="IPR017927">
    <property type="entry name" value="FAD-bd_FR_type"/>
</dbReference>
<dbReference type="InterPro" id="IPR013113">
    <property type="entry name" value="SIP_FAD-bd"/>
</dbReference>
<dbReference type="EMBL" id="QEOP01000003">
    <property type="protein sequence ID" value="PVZ93593.1"/>
    <property type="molecule type" value="Genomic_DNA"/>
</dbReference>
<dbReference type="Proteomes" id="UP000244893">
    <property type="component" value="Unassembled WGS sequence"/>
</dbReference>
<dbReference type="Pfam" id="PF04954">
    <property type="entry name" value="SIP"/>
    <property type="match status" value="1"/>
</dbReference>
<feature type="compositionally biased region" description="Low complexity" evidence="1">
    <location>
        <begin position="1"/>
        <end position="19"/>
    </location>
</feature>
<organism evidence="3 4">
    <name type="scientific">Amnibacterium flavum</name>
    <dbReference type="NCBI Taxonomy" id="2173173"/>
    <lineage>
        <taxon>Bacteria</taxon>
        <taxon>Bacillati</taxon>
        <taxon>Actinomycetota</taxon>
        <taxon>Actinomycetes</taxon>
        <taxon>Micrococcales</taxon>
        <taxon>Microbacteriaceae</taxon>
        <taxon>Amnibacterium</taxon>
    </lineage>
</organism>
<dbReference type="SUPFAM" id="SSF63380">
    <property type="entry name" value="Riboflavin synthase domain-like"/>
    <property type="match status" value="1"/>
</dbReference>
<dbReference type="InterPro" id="IPR039374">
    <property type="entry name" value="SIP_fam"/>
</dbReference>
<feature type="region of interest" description="Disordered" evidence="1">
    <location>
        <begin position="1"/>
        <end position="32"/>
    </location>
</feature>
<evidence type="ECO:0000313" key="3">
    <source>
        <dbReference type="EMBL" id="PVZ93593.1"/>
    </source>
</evidence>
<dbReference type="InterPro" id="IPR017938">
    <property type="entry name" value="Riboflavin_synthase-like_b-brl"/>
</dbReference>
<reference evidence="3 4" key="1">
    <citation type="submission" date="2018-05" db="EMBL/GenBank/DDBJ databases">
        <title>Amnibacterium sp. M8JJ-5, whole genome shotgun sequence.</title>
        <authorList>
            <person name="Tuo L."/>
        </authorList>
    </citation>
    <scope>NUCLEOTIDE SEQUENCE [LARGE SCALE GENOMIC DNA]</scope>
    <source>
        <strain evidence="3 4">M8JJ-5</strain>
    </source>
</reference>
<dbReference type="PROSITE" id="PS51384">
    <property type="entry name" value="FAD_FR"/>
    <property type="match status" value="1"/>
</dbReference>
<dbReference type="OrthoDB" id="9814826at2"/>
<dbReference type="Pfam" id="PF08021">
    <property type="entry name" value="FAD_binding_9"/>
    <property type="match status" value="2"/>
</dbReference>